<evidence type="ECO:0000313" key="1">
    <source>
        <dbReference type="EMBL" id="MDS0220493.1"/>
    </source>
</evidence>
<organism evidence="1 2">
    <name type="scientific">Haloarcula terrestris</name>
    <dbReference type="NCBI Taxonomy" id="2950533"/>
    <lineage>
        <taxon>Archaea</taxon>
        <taxon>Methanobacteriati</taxon>
        <taxon>Methanobacteriota</taxon>
        <taxon>Stenosarchaea group</taxon>
        <taxon>Halobacteria</taxon>
        <taxon>Halobacteriales</taxon>
        <taxon>Haloarculaceae</taxon>
        <taxon>Haloarcula</taxon>
    </lineage>
</organism>
<dbReference type="Proteomes" id="UP001253439">
    <property type="component" value="Unassembled WGS sequence"/>
</dbReference>
<evidence type="ECO:0008006" key="3">
    <source>
        <dbReference type="Google" id="ProtNLM"/>
    </source>
</evidence>
<name>A0AAE4EUS4_9EURY</name>
<gene>
    <name evidence="1" type="ORF">NDI54_03910</name>
</gene>
<sequence length="94" mass="10562">MFGSRNSRGKSVTCIACGDSVSRSDAREYDKHGDRWDRQDKEFEHLCKACFADLCQQPRDGLETTLDAAGAGEADRETFLERFRELSESDAHGD</sequence>
<dbReference type="RefSeq" id="WP_310895176.1">
    <property type="nucleotide sequence ID" value="NZ_JAMQOM010000002.1"/>
</dbReference>
<comment type="caution">
    <text evidence="1">The sequence shown here is derived from an EMBL/GenBank/DDBJ whole genome shotgun (WGS) entry which is preliminary data.</text>
</comment>
<evidence type="ECO:0000313" key="2">
    <source>
        <dbReference type="Proteomes" id="UP001253439"/>
    </source>
</evidence>
<accession>A0AAE4EUS4</accession>
<dbReference type="EMBL" id="JAMQOM010000002">
    <property type="protein sequence ID" value="MDS0220493.1"/>
    <property type="molecule type" value="Genomic_DNA"/>
</dbReference>
<dbReference type="AlphaFoldDB" id="A0AAE4EUS4"/>
<dbReference type="InterPro" id="IPR055984">
    <property type="entry name" value="DUF7562"/>
</dbReference>
<proteinExistence type="predicted"/>
<protein>
    <recommendedName>
        <fullName evidence="3">Small CPxCG-related zinc finger protein</fullName>
    </recommendedName>
</protein>
<dbReference type="Pfam" id="PF24443">
    <property type="entry name" value="DUF7562"/>
    <property type="match status" value="1"/>
</dbReference>
<reference evidence="1 2" key="1">
    <citation type="submission" date="2022-06" db="EMBL/GenBank/DDBJ databases">
        <title>Haloarcula sp. a new haloarchaeum isolate from saline soil.</title>
        <authorList>
            <person name="Strakova D."/>
            <person name="Galisteo C."/>
            <person name="Sanchez-Porro C."/>
            <person name="Ventosa A."/>
        </authorList>
    </citation>
    <scope>NUCLEOTIDE SEQUENCE [LARGE SCALE GENOMIC DNA]</scope>
    <source>
        <strain evidence="1 2">S1AR25-5A</strain>
    </source>
</reference>
<keyword evidence="2" id="KW-1185">Reference proteome</keyword>